<dbReference type="Proteomes" id="UP000245938">
    <property type="component" value="Unassembled WGS sequence"/>
</dbReference>
<feature type="transmembrane region" description="Helical" evidence="1">
    <location>
        <begin position="180"/>
        <end position="200"/>
    </location>
</feature>
<dbReference type="PANTHER" id="PTHR43471">
    <property type="entry name" value="ABC TRANSPORTER PERMEASE"/>
    <property type="match status" value="1"/>
</dbReference>
<dbReference type="EMBL" id="QFVR01000001">
    <property type="protein sequence ID" value="PWI26754.1"/>
    <property type="molecule type" value="Genomic_DNA"/>
</dbReference>
<keyword evidence="1" id="KW-0812">Transmembrane</keyword>
<accession>A0A2U3AQF2</accession>
<dbReference type="RefSeq" id="WP_109304377.1">
    <property type="nucleotide sequence ID" value="NZ_BJUF01000001.1"/>
</dbReference>
<keyword evidence="3" id="KW-1185">Reference proteome</keyword>
<dbReference type="AlphaFoldDB" id="A0A2U3AQF2"/>
<sequence>MRGLNNPVLGKELKLRFRSFKSFSALLFYLLTLLIFVVGFFLIVTNFEGSGFIKPEINVILFTILTFVQLALILFITPGLTAGEISGEREKQTLNILLTTAQTNWQIIFGKLMSSISYIVLLLFAGLPITSIVFIFGGVSPKEYLLSYTFMIITMVTLASVGILFSTLLRKTVISMISTYGVMLFLTVFSAFFAFVAFSYSEISGTLIENNKPFVHFWLSMNPIVLMATIIYPSNTDLVKEVTNINWPTWASYLIIYTIITIVSLAIATAKIRVKMTK</sequence>
<feature type="transmembrane region" description="Helical" evidence="1">
    <location>
        <begin position="26"/>
        <end position="47"/>
    </location>
</feature>
<dbReference type="GO" id="GO:0140359">
    <property type="term" value="F:ABC-type transporter activity"/>
    <property type="evidence" value="ECO:0007669"/>
    <property type="project" value="InterPro"/>
</dbReference>
<feature type="transmembrane region" description="Helical" evidence="1">
    <location>
        <begin position="250"/>
        <end position="270"/>
    </location>
</feature>
<dbReference type="PANTHER" id="PTHR43471:SF12">
    <property type="entry name" value="HYPOTHETICAL MEMBRANE PROTEIN, CONSERVED"/>
    <property type="match status" value="1"/>
</dbReference>
<gene>
    <name evidence="2" type="ORF">DEX24_00180</name>
</gene>
<comment type="caution">
    <text evidence="2">The sequence shown here is derived from an EMBL/GenBank/DDBJ whole genome shotgun (WGS) entry which is preliminary data.</text>
</comment>
<feature type="transmembrane region" description="Helical" evidence="1">
    <location>
        <begin position="59"/>
        <end position="82"/>
    </location>
</feature>
<dbReference type="OrthoDB" id="9815855at2"/>
<proteinExistence type="predicted"/>
<protein>
    <submittedName>
        <fullName evidence="2">ABC transporter permease</fullName>
    </submittedName>
</protein>
<organism evidence="2 3">
    <name type="scientific">Kurthia sibirica</name>
    <dbReference type="NCBI Taxonomy" id="202750"/>
    <lineage>
        <taxon>Bacteria</taxon>
        <taxon>Bacillati</taxon>
        <taxon>Bacillota</taxon>
        <taxon>Bacilli</taxon>
        <taxon>Bacillales</taxon>
        <taxon>Caryophanaceae</taxon>
        <taxon>Kurthia</taxon>
    </lineage>
</organism>
<keyword evidence="1" id="KW-1133">Transmembrane helix</keyword>
<evidence type="ECO:0000313" key="2">
    <source>
        <dbReference type="EMBL" id="PWI26754.1"/>
    </source>
</evidence>
<dbReference type="GO" id="GO:0005886">
    <property type="term" value="C:plasma membrane"/>
    <property type="evidence" value="ECO:0007669"/>
    <property type="project" value="UniProtKB-SubCell"/>
</dbReference>
<dbReference type="Pfam" id="PF12679">
    <property type="entry name" value="ABC2_membrane_2"/>
    <property type="match status" value="1"/>
</dbReference>
<keyword evidence="1" id="KW-0472">Membrane</keyword>
<evidence type="ECO:0000256" key="1">
    <source>
        <dbReference type="SAM" id="Phobius"/>
    </source>
</evidence>
<feature type="transmembrane region" description="Helical" evidence="1">
    <location>
        <begin position="145"/>
        <end position="168"/>
    </location>
</feature>
<reference evidence="2 3" key="1">
    <citation type="submission" date="2018-05" db="EMBL/GenBank/DDBJ databases">
        <title>Kurthia sibirica genome sequence.</title>
        <authorList>
            <person name="Maclea K.S."/>
            <person name="Goen A.E."/>
        </authorList>
    </citation>
    <scope>NUCLEOTIDE SEQUENCE [LARGE SCALE GENOMIC DNA]</scope>
    <source>
        <strain evidence="2 3">ATCC 49154</strain>
    </source>
</reference>
<name>A0A2U3AQF2_9BACL</name>
<feature type="transmembrane region" description="Helical" evidence="1">
    <location>
        <begin position="116"/>
        <end position="139"/>
    </location>
</feature>
<evidence type="ECO:0000313" key="3">
    <source>
        <dbReference type="Proteomes" id="UP000245938"/>
    </source>
</evidence>